<dbReference type="KEGG" id="hhg:XM38_001500"/>
<dbReference type="InterPro" id="IPR022222">
    <property type="entry name" value="DUF3747"/>
</dbReference>
<keyword evidence="1 3" id="KW-0378">Hydrolase</keyword>
<dbReference type="GO" id="GO:0009253">
    <property type="term" value="P:peptidoglycan catabolic process"/>
    <property type="evidence" value="ECO:0007669"/>
    <property type="project" value="InterPro"/>
</dbReference>
<keyword evidence="4" id="KW-1185">Reference proteome</keyword>
<dbReference type="Gene3D" id="3.40.630.40">
    <property type="entry name" value="Zn-dependent exopeptidases"/>
    <property type="match status" value="1"/>
</dbReference>
<dbReference type="EMBL" id="CP021983">
    <property type="protein sequence ID" value="ASC69224.1"/>
    <property type="molecule type" value="Genomic_DNA"/>
</dbReference>
<evidence type="ECO:0000313" key="4">
    <source>
        <dbReference type="Proteomes" id="UP000191901"/>
    </source>
</evidence>
<dbReference type="InterPro" id="IPR002508">
    <property type="entry name" value="MurNAc-LAA_cat"/>
</dbReference>
<dbReference type="PANTHER" id="PTHR30404">
    <property type="entry name" value="N-ACETYLMURAMOYL-L-ALANINE AMIDASE"/>
    <property type="match status" value="1"/>
</dbReference>
<dbReference type="Pfam" id="PF12565">
    <property type="entry name" value="DUF3747"/>
    <property type="match status" value="1"/>
</dbReference>
<dbReference type="AlphaFoldDB" id="A0A1Z3HFZ8"/>
<organism evidence="3 4">
    <name type="scientific">Halomicronema hongdechloris C2206</name>
    <dbReference type="NCBI Taxonomy" id="1641165"/>
    <lineage>
        <taxon>Bacteria</taxon>
        <taxon>Bacillati</taxon>
        <taxon>Cyanobacteriota</taxon>
        <taxon>Cyanophyceae</taxon>
        <taxon>Nodosilineales</taxon>
        <taxon>Nodosilineaceae</taxon>
        <taxon>Halomicronema</taxon>
    </lineage>
</organism>
<dbReference type="SUPFAM" id="SSF53187">
    <property type="entry name" value="Zn-dependent exopeptidases"/>
    <property type="match status" value="1"/>
</dbReference>
<dbReference type="Proteomes" id="UP000191901">
    <property type="component" value="Chromosome"/>
</dbReference>
<dbReference type="GO" id="GO:0008745">
    <property type="term" value="F:N-acetylmuramoyl-L-alanine amidase activity"/>
    <property type="evidence" value="ECO:0007669"/>
    <property type="project" value="UniProtKB-EC"/>
</dbReference>
<evidence type="ECO:0000259" key="2">
    <source>
        <dbReference type="SMART" id="SM00646"/>
    </source>
</evidence>
<accession>A0A1Z3HFZ8</accession>
<reference evidence="3 4" key="1">
    <citation type="journal article" date="2016" name="Biochim. Biophys. Acta">
        <title>Characterization of red-shifted phycobilisomes isolated from the chlorophyll f-containing cyanobacterium Halomicronema hongdechloris.</title>
        <authorList>
            <person name="Li Y."/>
            <person name="Lin Y."/>
            <person name="Garvey C.J."/>
            <person name="Birch D."/>
            <person name="Corkery R.W."/>
            <person name="Loughlin P.C."/>
            <person name="Scheer H."/>
            <person name="Willows R.D."/>
            <person name="Chen M."/>
        </authorList>
    </citation>
    <scope>NUCLEOTIDE SEQUENCE [LARGE SCALE GENOMIC DNA]</scope>
    <source>
        <strain evidence="3 4">C2206</strain>
    </source>
</reference>
<evidence type="ECO:0000256" key="1">
    <source>
        <dbReference type="ARBA" id="ARBA00022801"/>
    </source>
</evidence>
<feature type="domain" description="MurNAc-LAA" evidence="2">
    <location>
        <begin position="345"/>
        <end position="447"/>
    </location>
</feature>
<sequence>MAAPATAAARFGQRSLDPERVIAIASPVRQGNFHTLLILHQLSDQRPCWREVDQTPVQVEPLLLQFDFSGICDRSTDSNGYSVRVNGTDLGTRYRLQIVPQREDLVLQAVPIRDPALPTLPIGRTHGQSNGFLKIELAPGWRLTQRTYKGEALGHIYLSHDAPIEGLATASDPGPALATAATPVATNEPPALFANAAQALYRVVVPATNSAALNRVREVEPEAFRTTLDGRSVIQVGLFRERDRAEGIRQQLQRLNLPVQILTASEALSVASTPEVPAIPQGELVVVIDPGHGGRDPGAIGIAGLQEKGINLAISQRVQQQLQRQGITVLMTRSDDRFIDLEPRVTFAERAQADLFVSIHANAISLSRPEVNGLETYYYSLGQRLAQIIHANILRRVDIADRGVRQARFYVLRRTSMPAVLVETGFVTGQDDVRRLRDPAQRNQIAGWHRRRHLWSI</sequence>
<dbReference type="GO" id="GO:0030288">
    <property type="term" value="C:outer membrane-bounded periplasmic space"/>
    <property type="evidence" value="ECO:0007669"/>
    <property type="project" value="TreeGrafter"/>
</dbReference>
<protein>
    <submittedName>
        <fullName evidence="3">N-acetylmuramoyl-L-alanine amidase</fullName>
        <ecNumber evidence="3">3.5.1.28</ecNumber>
    </submittedName>
</protein>
<dbReference type="RefSeq" id="WP_256995506.1">
    <property type="nucleotide sequence ID" value="NZ_CP021983.2"/>
</dbReference>
<dbReference type="EC" id="3.5.1.28" evidence="3"/>
<evidence type="ECO:0000313" key="3">
    <source>
        <dbReference type="EMBL" id="ASC69224.1"/>
    </source>
</evidence>
<dbReference type="SMART" id="SM00646">
    <property type="entry name" value="Ami_3"/>
    <property type="match status" value="1"/>
</dbReference>
<dbReference type="InterPro" id="IPR050695">
    <property type="entry name" value="N-acetylmuramoyl_amidase_3"/>
</dbReference>
<name>A0A1Z3HFZ8_9CYAN</name>
<proteinExistence type="predicted"/>
<dbReference type="CDD" id="cd02696">
    <property type="entry name" value="MurNAc-LAA"/>
    <property type="match status" value="1"/>
</dbReference>
<dbReference type="Pfam" id="PF01520">
    <property type="entry name" value="Amidase_3"/>
    <property type="match status" value="1"/>
</dbReference>
<gene>
    <name evidence="3" type="ORF">XM38_001500</name>
</gene>
<dbReference type="PANTHER" id="PTHR30404:SF0">
    <property type="entry name" value="N-ACETYLMURAMOYL-L-ALANINE AMIDASE AMIC"/>
    <property type="match status" value="1"/>
</dbReference>